<feature type="coiled-coil region" evidence="1">
    <location>
        <begin position="825"/>
        <end position="869"/>
    </location>
</feature>
<accession>A0A7S1MDK8</accession>
<proteinExistence type="predicted"/>
<name>A0A7S1MDK8_ALECA</name>
<sequence>MHGARSEPTPAAPGVPDEPTDQETDCGATRLSDGSPRPADQTADEIEEVSIEQGAEVAAGCAGSEAEAAEDADRATQSTFESRPSKSVADFPASGFVGPSTSAATSELEVKLRQRMLKSEGADILQRLKMPVVKTIPEVVNLVKADELERTASYQRCTKVRKETGHTTAKGHASGEGDAGEEGDSEEGQEASREVLSSAEEMAPLQVPTQALAQTSSQVLAQRSHALPGGVAVHVLSEEDSSRDSDRCSDFGSVMSQYEFFEPADTIPTCATYALDDPSRDAAEERSGDTRSPRLFSLEDGDTDDADTAPSADLSIEECLLDLVNHIPPKIAQRIGTLFQHFESVKRDGPIDMSHSILAHGDCCLAYERQASSTEAELNTLRAYVEEASARLLITEAQRNELCSEAKDMEETHFHLRLELDREAHAQEEVEARLSVELADLNERSEATVAAKNQLELLTKEREEAQARLLTSQLMQEQLREELAKGQAAQEFLKAEAESARARNAEAQESLQRQVANAEATTQSRSLELEHAKAEILSLQKPAAEAAVLRGEVAMEWNAAEQLRQEEQAEELSLRSEIETYGAEMDQLRHQMKVADSTHNSKYVGILAAELASAIAEKDEACKSLHQEREQLLEQRMQSLALTRENEELRCSQEALSAKLEVQAHEMARCMEEEAQIPRILELRQAEMEERHASMLTEAEQLQSEKTSINAMEEEQSSMAALVNDLIQKVQEVDAALQQGKMQEMQTAAELKSTSNERSVLEEDLTAERAKMCEERKLRGLAESEAVTLAADKELLCRRLKIAVAEADRGRKHEAYMGSELTSLRKSLLAEAQELKAEIDRKTACRVENKQLEASHSELQSTLRMEESAAGFAPAESGLPSMPPLSYNICGKTDVQALRSELNTEREQLADHSNRVVQFQQICHSVDSEVRTRTQVAELKDSLRRQCLSSETKTASEQASEMRFSSDKGPALNEELKEVEEEGKVRREQLEAETSLMAMEVLTLTKGLGGRLVDSSLIGLSRSPFTVHDIRFRLNTMSRNTRNRVGSMDGKVSEALLRGARSGAA</sequence>
<feature type="compositionally biased region" description="Acidic residues" evidence="2">
    <location>
        <begin position="178"/>
        <end position="189"/>
    </location>
</feature>
<feature type="region of interest" description="Disordered" evidence="2">
    <location>
        <begin position="1"/>
        <end position="106"/>
    </location>
</feature>
<evidence type="ECO:0000256" key="1">
    <source>
        <dbReference type="SAM" id="Coils"/>
    </source>
</evidence>
<organism evidence="3">
    <name type="scientific">Alexandrium catenella</name>
    <name type="common">Red tide dinoflagellate</name>
    <name type="synonym">Gonyaulax catenella</name>
    <dbReference type="NCBI Taxonomy" id="2925"/>
    <lineage>
        <taxon>Eukaryota</taxon>
        <taxon>Sar</taxon>
        <taxon>Alveolata</taxon>
        <taxon>Dinophyceae</taxon>
        <taxon>Gonyaulacales</taxon>
        <taxon>Pyrocystaceae</taxon>
        <taxon>Alexandrium</taxon>
    </lineage>
</organism>
<reference evidence="3" key="1">
    <citation type="submission" date="2021-01" db="EMBL/GenBank/DDBJ databases">
        <authorList>
            <person name="Corre E."/>
            <person name="Pelletier E."/>
            <person name="Niang G."/>
            <person name="Scheremetjew M."/>
            <person name="Finn R."/>
            <person name="Kale V."/>
            <person name="Holt S."/>
            <person name="Cochrane G."/>
            <person name="Meng A."/>
            <person name="Brown T."/>
            <person name="Cohen L."/>
        </authorList>
    </citation>
    <scope>NUCLEOTIDE SEQUENCE</scope>
    <source>
        <strain evidence="3">OF101</strain>
    </source>
</reference>
<feature type="region of interest" description="Disordered" evidence="2">
    <location>
        <begin position="159"/>
        <end position="197"/>
    </location>
</feature>
<feature type="compositionally biased region" description="Low complexity" evidence="2">
    <location>
        <begin position="54"/>
        <end position="66"/>
    </location>
</feature>
<dbReference type="AlphaFoldDB" id="A0A7S1MDK8"/>
<protein>
    <submittedName>
        <fullName evidence="3">Uncharacterized protein</fullName>
    </submittedName>
</protein>
<evidence type="ECO:0000256" key="2">
    <source>
        <dbReference type="SAM" id="MobiDB-lite"/>
    </source>
</evidence>
<feature type="compositionally biased region" description="Basic and acidic residues" evidence="2">
    <location>
        <begin position="277"/>
        <end position="292"/>
    </location>
</feature>
<evidence type="ECO:0000313" key="3">
    <source>
        <dbReference type="EMBL" id="CAD9128285.1"/>
    </source>
</evidence>
<dbReference type="EMBL" id="HBGE01034383">
    <property type="protein sequence ID" value="CAD9128285.1"/>
    <property type="molecule type" value="Transcribed_RNA"/>
</dbReference>
<feature type="region of interest" description="Disordered" evidence="2">
    <location>
        <begin position="277"/>
        <end position="310"/>
    </location>
</feature>
<gene>
    <name evidence="3" type="ORF">ACAT0790_LOCUS20845</name>
</gene>
<feature type="coiled-coil region" evidence="1">
    <location>
        <begin position="448"/>
        <end position="517"/>
    </location>
</feature>
<keyword evidence="1" id="KW-0175">Coiled coil</keyword>